<accession>B0E0C5</accession>
<reference evidence="1 2" key="1">
    <citation type="journal article" date="2008" name="Nature">
        <title>The genome of Laccaria bicolor provides insights into mycorrhizal symbiosis.</title>
        <authorList>
            <person name="Martin F."/>
            <person name="Aerts A."/>
            <person name="Ahren D."/>
            <person name="Brun A."/>
            <person name="Danchin E.G.J."/>
            <person name="Duchaussoy F."/>
            <person name="Gibon J."/>
            <person name="Kohler A."/>
            <person name="Lindquist E."/>
            <person name="Pereda V."/>
            <person name="Salamov A."/>
            <person name="Shapiro H.J."/>
            <person name="Wuyts J."/>
            <person name="Blaudez D."/>
            <person name="Buee M."/>
            <person name="Brokstein P."/>
            <person name="Canbaeck B."/>
            <person name="Cohen D."/>
            <person name="Courty P.E."/>
            <person name="Coutinho P.M."/>
            <person name="Delaruelle C."/>
            <person name="Detter J.C."/>
            <person name="Deveau A."/>
            <person name="DiFazio S."/>
            <person name="Duplessis S."/>
            <person name="Fraissinet-Tachet L."/>
            <person name="Lucic E."/>
            <person name="Frey-Klett P."/>
            <person name="Fourrey C."/>
            <person name="Feussner I."/>
            <person name="Gay G."/>
            <person name="Grimwood J."/>
            <person name="Hoegger P.J."/>
            <person name="Jain P."/>
            <person name="Kilaru S."/>
            <person name="Labbe J."/>
            <person name="Lin Y.C."/>
            <person name="Legue V."/>
            <person name="Le Tacon F."/>
            <person name="Marmeisse R."/>
            <person name="Melayah D."/>
            <person name="Montanini B."/>
            <person name="Muratet M."/>
            <person name="Nehls U."/>
            <person name="Niculita-Hirzel H."/>
            <person name="Oudot-Le Secq M.P."/>
            <person name="Peter M."/>
            <person name="Quesneville H."/>
            <person name="Rajashekar B."/>
            <person name="Reich M."/>
            <person name="Rouhier N."/>
            <person name="Schmutz J."/>
            <person name="Yin T."/>
            <person name="Chalot M."/>
            <person name="Henrissat B."/>
            <person name="Kuees U."/>
            <person name="Lucas S."/>
            <person name="Van de Peer Y."/>
            <person name="Podila G.K."/>
            <person name="Polle A."/>
            <person name="Pukkila P.J."/>
            <person name="Richardson P.M."/>
            <person name="Rouze P."/>
            <person name="Sanders I.R."/>
            <person name="Stajich J.E."/>
            <person name="Tunlid A."/>
            <person name="Tuskan G."/>
            <person name="Grigoriev I.V."/>
        </authorList>
    </citation>
    <scope>NUCLEOTIDE SEQUENCE [LARGE SCALE GENOMIC DNA]</scope>
    <source>
        <strain evidence="2">S238N-H82 / ATCC MYA-4686</strain>
    </source>
</reference>
<dbReference type="GeneID" id="6085343"/>
<dbReference type="STRING" id="486041.B0E0C5"/>
<dbReference type="RefSeq" id="XP_001889675.1">
    <property type="nucleotide sequence ID" value="XM_001889640.1"/>
</dbReference>
<name>B0E0C5_LACBS</name>
<gene>
    <name evidence="1" type="ORF">LACBIDRAFT_316175</name>
</gene>
<dbReference type="HOGENOM" id="CLU_1027001_0_0_1"/>
<dbReference type="EMBL" id="DS547160">
    <property type="protein sequence ID" value="EDQ99698.1"/>
    <property type="molecule type" value="Genomic_DNA"/>
</dbReference>
<dbReference type="AlphaFoldDB" id="B0E0C5"/>
<dbReference type="OrthoDB" id="10652606at2759"/>
<dbReference type="InParanoid" id="B0E0C5"/>
<dbReference type="Proteomes" id="UP000001194">
    <property type="component" value="Unassembled WGS sequence"/>
</dbReference>
<keyword evidence="2" id="KW-1185">Reference proteome</keyword>
<organism evidence="2">
    <name type="scientific">Laccaria bicolor (strain S238N-H82 / ATCC MYA-4686)</name>
    <name type="common">Bicoloured deceiver</name>
    <name type="synonym">Laccaria laccata var. bicolor</name>
    <dbReference type="NCBI Taxonomy" id="486041"/>
    <lineage>
        <taxon>Eukaryota</taxon>
        <taxon>Fungi</taxon>
        <taxon>Dikarya</taxon>
        <taxon>Basidiomycota</taxon>
        <taxon>Agaricomycotina</taxon>
        <taxon>Agaricomycetes</taxon>
        <taxon>Agaricomycetidae</taxon>
        <taxon>Agaricales</taxon>
        <taxon>Agaricineae</taxon>
        <taxon>Hydnangiaceae</taxon>
        <taxon>Laccaria</taxon>
    </lineage>
</organism>
<evidence type="ECO:0000313" key="1">
    <source>
        <dbReference type="EMBL" id="EDQ99698.1"/>
    </source>
</evidence>
<proteinExistence type="predicted"/>
<evidence type="ECO:0000313" key="2">
    <source>
        <dbReference type="Proteomes" id="UP000001194"/>
    </source>
</evidence>
<sequence length="271" mass="30833">MPFLPNLAPELIQHISNEVSFPNQSTFSAHPIPAGEEDLLTLRLVSKHLNTIIEPQALRSLALYILRDHLDAGQSLLTTLSSQSHHKATWATKNLRIAALCPMAYCTSGPPCCRWVEERSVWTVVRETEDDDPGKAKVVGEEMKRLIEGAVGSLRRLRSFWCVRYPLRRMPGLLKGFCRWSICPNDPQFTHSAVMNGIKTLPNLESIQIDLCVSTTALQLDSLKKLDEDRHNGVLRRFPQDHCRSVDHSHFEVTPLGFVGVWYWVYERRPV</sequence>
<protein>
    <submittedName>
        <fullName evidence="1">Predicted protein</fullName>
    </submittedName>
</protein>
<dbReference type="KEGG" id="lbc:LACBIDRAFT_316175"/>